<evidence type="ECO:0000256" key="4">
    <source>
        <dbReference type="ARBA" id="ARBA00023002"/>
    </source>
</evidence>
<dbReference type="GO" id="GO:0006790">
    <property type="term" value="P:sulfur compound metabolic process"/>
    <property type="evidence" value="ECO:0007669"/>
    <property type="project" value="TreeGrafter"/>
</dbReference>
<evidence type="ECO:0000256" key="3">
    <source>
        <dbReference type="ARBA" id="ARBA00022964"/>
    </source>
</evidence>
<dbReference type="GO" id="GO:0000908">
    <property type="term" value="F:taurine dioxygenase activity"/>
    <property type="evidence" value="ECO:0007669"/>
    <property type="project" value="TreeGrafter"/>
</dbReference>
<evidence type="ECO:0000256" key="1">
    <source>
        <dbReference type="ARBA" id="ARBA00005896"/>
    </source>
</evidence>
<proteinExistence type="inferred from homology"/>
<dbReference type="GO" id="GO:0005737">
    <property type="term" value="C:cytoplasm"/>
    <property type="evidence" value="ECO:0007669"/>
    <property type="project" value="TreeGrafter"/>
</dbReference>
<comment type="similarity">
    <text evidence="1">Belongs to the TfdA dioxygenase family.</text>
</comment>
<dbReference type="AlphaFoldDB" id="A0A382WSM1"/>
<protein>
    <recommendedName>
        <fullName evidence="6">TauD/TfdA-like domain-containing protein</fullName>
    </recommendedName>
</protein>
<evidence type="ECO:0000256" key="2">
    <source>
        <dbReference type="ARBA" id="ARBA00022723"/>
    </source>
</evidence>
<dbReference type="SUPFAM" id="SSF51197">
    <property type="entry name" value="Clavaminate synthase-like"/>
    <property type="match status" value="1"/>
</dbReference>
<dbReference type="GO" id="GO:0046872">
    <property type="term" value="F:metal ion binding"/>
    <property type="evidence" value="ECO:0007669"/>
    <property type="project" value="UniProtKB-KW"/>
</dbReference>
<accession>A0A382WSM1</accession>
<dbReference type="InterPro" id="IPR051323">
    <property type="entry name" value="AtsK-like"/>
</dbReference>
<dbReference type="Gene3D" id="3.60.130.10">
    <property type="entry name" value="Clavaminate synthase-like"/>
    <property type="match status" value="1"/>
</dbReference>
<dbReference type="PANTHER" id="PTHR30468">
    <property type="entry name" value="ALPHA-KETOGLUTARATE-DEPENDENT SULFONATE DIOXYGENASE"/>
    <property type="match status" value="1"/>
</dbReference>
<keyword evidence="4" id="KW-0560">Oxidoreductase</keyword>
<reference evidence="7" key="1">
    <citation type="submission" date="2018-05" db="EMBL/GenBank/DDBJ databases">
        <authorList>
            <person name="Lanie J.A."/>
            <person name="Ng W.-L."/>
            <person name="Kazmierczak K.M."/>
            <person name="Andrzejewski T.M."/>
            <person name="Davidsen T.M."/>
            <person name="Wayne K.J."/>
            <person name="Tettelin H."/>
            <person name="Glass J.I."/>
            <person name="Rusch D."/>
            <person name="Podicherti R."/>
            <person name="Tsui H.-C.T."/>
            <person name="Winkler M.E."/>
        </authorList>
    </citation>
    <scope>NUCLEOTIDE SEQUENCE</scope>
</reference>
<organism evidence="7">
    <name type="scientific">marine metagenome</name>
    <dbReference type="NCBI Taxonomy" id="408172"/>
    <lineage>
        <taxon>unclassified sequences</taxon>
        <taxon>metagenomes</taxon>
        <taxon>ecological metagenomes</taxon>
    </lineage>
</organism>
<keyword evidence="3" id="KW-0223">Dioxygenase</keyword>
<name>A0A382WSM1_9ZZZZ</name>
<feature type="domain" description="TauD/TfdA-like" evidence="6">
    <location>
        <begin position="5"/>
        <end position="232"/>
    </location>
</feature>
<keyword evidence="2" id="KW-0479">Metal-binding</keyword>
<dbReference type="InterPro" id="IPR003819">
    <property type="entry name" value="TauD/TfdA-like"/>
</dbReference>
<dbReference type="PANTHER" id="PTHR30468:SF1">
    <property type="entry name" value="ALPHA-KETOGLUTARATE-DEPENDENT SULFONATE DIOXYGENASE"/>
    <property type="match status" value="1"/>
</dbReference>
<evidence type="ECO:0000313" key="7">
    <source>
        <dbReference type="EMBL" id="SVD61644.1"/>
    </source>
</evidence>
<evidence type="ECO:0000256" key="5">
    <source>
        <dbReference type="ARBA" id="ARBA00023004"/>
    </source>
</evidence>
<dbReference type="InterPro" id="IPR042098">
    <property type="entry name" value="TauD-like_sf"/>
</dbReference>
<feature type="non-terminal residue" evidence="7">
    <location>
        <position position="232"/>
    </location>
</feature>
<gene>
    <name evidence="7" type="ORF">METZ01_LOCUS414498</name>
</gene>
<keyword evidence="5" id="KW-0408">Iron</keyword>
<dbReference type="EMBL" id="UINC01162086">
    <property type="protein sequence ID" value="SVD61644.1"/>
    <property type="molecule type" value="Genomic_DNA"/>
</dbReference>
<evidence type="ECO:0000259" key="6">
    <source>
        <dbReference type="Pfam" id="PF02668"/>
    </source>
</evidence>
<dbReference type="Pfam" id="PF02668">
    <property type="entry name" value="TauD"/>
    <property type="match status" value="1"/>
</dbReference>
<sequence>MGAVLGAEIRGLDLTRPLTEAETVALRQALLRHLLLVFPEQYLTAGQLANFCRCFGPITRHILDQFYHPEEHDLCIISNVVESGKGRTTARMAGSYWHSDLSYLAEPAEISMLYAIEVPETGGDTLFCNMYAAYEGLQESMRLRIAELTAVHNIMSGTGADAKVPLTEAQRAKVPDAIHPIVRRHPETGREALFVNPGFTRRVVELDATAGKALLEELFAHASEARFTYRHK</sequence>